<dbReference type="PROSITE" id="PS51186">
    <property type="entry name" value="GNAT"/>
    <property type="match status" value="1"/>
</dbReference>
<keyword evidence="3" id="KW-1185">Reference proteome</keyword>
<feature type="domain" description="N-acetyltransferase" evidence="1">
    <location>
        <begin position="6"/>
        <end position="146"/>
    </location>
</feature>
<dbReference type="EMBL" id="POTW01000004">
    <property type="protein sequence ID" value="PZF86111.1"/>
    <property type="molecule type" value="Genomic_DNA"/>
</dbReference>
<name>A0A2W2BES7_9ACTN</name>
<proteinExistence type="predicted"/>
<comment type="caution">
    <text evidence="2">The sequence shown here is derived from an EMBL/GenBank/DDBJ whole genome shotgun (WGS) entry which is preliminary data.</text>
</comment>
<evidence type="ECO:0000313" key="2">
    <source>
        <dbReference type="EMBL" id="PZF86111.1"/>
    </source>
</evidence>
<dbReference type="AlphaFoldDB" id="A0A2W2BES7"/>
<dbReference type="CDD" id="cd04301">
    <property type="entry name" value="NAT_SF"/>
    <property type="match status" value="1"/>
</dbReference>
<protein>
    <submittedName>
        <fullName evidence="2">GNAT family N-acetyltransferase</fullName>
    </submittedName>
</protein>
<evidence type="ECO:0000259" key="1">
    <source>
        <dbReference type="PROSITE" id="PS51186"/>
    </source>
</evidence>
<evidence type="ECO:0000313" key="3">
    <source>
        <dbReference type="Proteomes" id="UP000248764"/>
    </source>
</evidence>
<accession>A0A2W2BES7</accession>
<dbReference type="RefSeq" id="WP_111253118.1">
    <property type="nucleotide sequence ID" value="NZ_POTW01000004.1"/>
</dbReference>
<sequence>MDLELIEKRREPGEDGFGWQPFDRSEWFNPDWWNDPLLVDDASIYLQVRLDGVEVARVELDELVDFSHFTSAPQFESALEIEFIEVVSTHRRRGIGRAVVNGVIGRYPGRRFVAFSEGADPFWASLGWDRYEHPEGVDYWRPLYIQPA</sequence>
<dbReference type="InterPro" id="IPR016181">
    <property type="entry name" value="Acyl_CoA_acyltransferase"/>
</dbReference>
<dbReference type="InterPro" id="IPR000182">
    <property type="entry name" value="GNAT_dom"/>
</dbReference>
<dbReference type="GO" id="GO:0016747">
    <property type="term" value="F:acyltransferase activity, transferring groups other than amino-acyl groups"/>
    <property type="evidence" value="ECO:0007669"/>
    <property type="project" value="InterPro"/>
</dbReference>
<dbReference type="Gene3D" id="3.40.630.30">
    <property type="match status" value="1"/>
</dbReference>
<dbReference type="Proteomes" id="UP000248764">
    <property type="component" value="Unassembled WGS sequence"/>
</dbReference>
<organism evidence="2 3">
    <name type="scientific">Jiangella anatolica</name>
    <dbReference type="NCBI Taxonomy" id="2670374"/>
    <lineage>
        <taxon>Bacteria</taxon>
        <taxon>Bacillati</taxon>
        <taxon>Actinomycetota</taxon>
        <taxon>Actinomycetes</taxon>
        <taxon>Jiangellales</taxon>
        <taxon>Jiangellaceae</taxon>
        <taxon>Jiangella</taxon>
    </lineage>
</organism>
<dbReference type="Pfam" id="PF00583">
    <property type="entry name" value="Acetyltransf_1"/>
    <property type="match status" value="1"/>
</dbReference>
<keyword evidence="2" id="KW-0808">Transferase</keyword>
<gene>
    <name evidence="2" type="ORF">C1I92_02720</name>
</gene>
<dbReference type="SUPFAM" id="SSF55729">
    <property type="entry name" value="Acyl-CoA N-acyltransferases (Nat)"/>
    <property type="match status" value="1"/>
</dbReference>
<reference evidence="2 3" key="1">
    <citation type="submission" date="2018-01" db="EMBL/GenBank/DDBJ databases">
        <title>Draft genome sequence of Jiangella sp. GTF31.</title>
        <authorList>
            <person name="Sahin N."/>
            <person name="Ay H."/>
            <person name="Saygin H."/>
        </authorList>
    </citation>
    <scope>NUCLEOTIDE SEQUENCE [LARGE SCALE GENOMIC DNA]</scope>
    <source>
        <strain evidence="2 3">GTF31</strain>
    </source>
</reference>